<evidence type="ECO:0000256" key="1">
    <source>
        <dbReference type="SAM" id="Phobius"/>
    </source>
</evidence>
<keyword evidence="1" id="KW-0472">Membrane</keyword>
<dbReference type="AlphaFoldDB" id="A0A5B9FUS3"/>
<name>A0A5B9FUS3_9FLAO</name>
<proteinExistence type="predicted"/>
<feature type="transmembrane region" description="Helical" evidence="1">
    <location>
        <begin position="70"/>
        <end position="92"/>
    </location>
</feature>
<dbReference type="Proteomes" id="UP000321222">
    <property type="component" value="Chromosome"/>
</dbReference>
<feature type="transmembrane region" description="Helical" evidence="1">
    <location>
        <begin position="98"/>
        <end position="117"/>
    </location>
</feature>
<accession>A0A5B9FUS3</accession>
<sequence length="185" mass="21641">MKSYFKSLAKDRFLIPFLLFGVILNLFWFYIFGELENTIFKRSLIFSYLSYSILPALLHQYMFGISILSFIRISISYFVFLMLIIASFLILLNTGSFVIVYAVLLLIFMLFITYFLVRFFKITLSLVYLIELVVLSLISLAVIHMPDYSWSHDFGLHLILSMVMFTFTYLAVKNHKPVLKEAAKS</sequence>
<dbReference type="EMBL" id="CP042831">
    <property type="protein sequence ID" value="QEE50009.1"/>
    <property type="molecule type" value="Genomic_DNA"/>
</dbReference>
<evidence type="ECO:0000313" key="3">
    <source>
        <dbReference type="Proteomes" id="UP000321222"/>
    </source>
</evidence>
<feature type="transmembrane region" description="Helical" evidence="1">
    <location>
        <begin position="12"/>
        <end position="33"/>
    </location>
</feature>
<dbReference type="RefSeq" id="WP_147583502.1">
    <property type="nucleotide sequence ID" value="NZ_CP042831.1"/>
</dbReference>
<keyword evidence="3" id="KW-1185">Reference proteome</keyword>
<feature type="transmembrane region" description="Helical" evidence="1">
    <location>
        <begin position="39"/>
        <end position="58"/>
    </location>
</feature>
<organism evidence="2 3">
    <name type="scientific">Flavobacterium alkalisoli</name>
    <dbReference type="NCBI Taxonomy" id="2602769"/>
    <lineage>
        <taxon>Bacteria</taxon>
        <taxon>Pseudomonadati</taxon>
        <taxon>Bacteroidota</taxon>
        <taxon>Flavobacteriia</taxon>
        <taxon>Flavobacteriales</taxon>
        <taxon>Flavobacteriaceae</taxon>
        <taxon>Flavobacterium</taxon>
    </lineage>
</organism>
<dbReference type="KEGG" id="fak:FUA48_10580"/>
<keyword evidence="1" id="KW-1133">Transmembrane helix</keyword>
<protein>
    <submittedName>
        <fullName evidence="2">Uncharacterized protein</fullName>
    </submittedName>
</protein>
<gene>
    <name evidence="2" type="ORF">FUA48_10580</name>
</gene>
<reference evidence="2 3" key="1">
    <citation type="submission" date="2019-08" db="EMBL/GenBank/DDBJ databases">
        <title>Flavobacterium alkalisoli sp. nov., isolated from rhizosphere soil of Suaeda salsa.</title>
        <authorList>
            <person name="Sun J.-Q."/>
            <person name="Xu L."/>
        </authorList>
    </citation>
    <scope>NUCLEOTIDE SEQUENCE [LARGE SCALE GENOMIC DNA]</scope>
    <source>
        <strain evidence="2 3">XS-5</strain>
    </source>
</reference>
<feature type="transmembrane region" description="Helical" evidence="1">
    <location>
        <begin position="124"/>
        <end position="142"/>
    </location>
</feature>
<dbReference type="OrthoDB" id="9830211at2"/>
<evidence type="ECO:0000313" key="2">
    <source>
        <dbReference type="EMBL" id="QEE50009.1"/>
    </source>
</evidence>
<keyword evidence="1" id="KW-0812">Transmembrane</keyword>
<feature type="transmembrane region" description="Helical" evidence="1">
    <location>
        <begin position="154"/>
        <end position="172"/>
    </location>
</feature>